<evidence type="ECO:0000259" key="3">
    <source>
        <dbReference type="Pfam" id="PF07859"/>
    </source>
</evidence>
<dbReference type="PROSITE" id="PS00941">
    <property type="entry name" value="CARBOXYLESTERASE_B_2"/>
    <property type="match status" value="1"/>
</dbReference>
<dbReference type="AlphaFoldDB" id="A0A2I1D4V2"/>
<dbReference type="OrthoDB" id="408631at2759"/>
<dbReference type="InterPro" id="IPR013094">
    <property type="entry name" value="AB_hydrolase_3"/>
</dbReference>
<feature type="chain" id="PRO_5014136343" evidence="1">
    <location>
        <begin position="20"/>
        <end position="867"/>
    </location>
</feature>
<dbReference type="Pfam" id="PF07859">
    <property type="entry name" value="Abhydrolase_3"/>
    <property type="match status" value="1"/>
</dbReference>
<dbReference type="PANTHER" id="PTHR11559">
    <property type="entry name" value="CARBOXYLESTERASE"/>
    <property type="match status" value="1"/>
</dbReference>
<evidence type="ECO:0000259" key="2">
    <source>
        <dbReference type="Pfam" id="PF00135"/>
    </source>
</evidence>
<protein>
    <submittedName>
        <fullName evidence="4">Lipase/esterase</fullName>
    </submittedName>
</protein>
<comment type="caution">
    <text evidence="4">The sequence shown here is derived from an EMBL/GenBank/DDBJ whole genome shotgun (WGS) entry which is preliminary data.</text>
</comment>
<feature type="signal peptide" evidence="1">
    <location>
        <begin position="1"/>
        <end position="19"/>
    </location>
</feature>
<dbReference type="Gene3D" id="3.40.50.1820">
    <property type="entry name" value="alpha/beta hydrolase"/>
    <property type="match status" value="2"/>
</dbReference>
<evidence type="ECO:0000313" key="5">
    <source>
        <dbReference type="Proteomes" id="UP000234254"/>
    </source>
</evidence>
<sequence length="867" mass="94419">MKLTVGVTTWLLGLHSVLGQVGAPVRTSSGLIEGHAAARRPSVSEYLGIPYAEPPIGDLRFVPPVVYSANDTIRAAKYVSINRDCPGIVGTTPDYPGFRPQAPRIFKSFAQQLNTPQSEDCLYLNVWTRPSDARKPVLLFIHGGRFTLGGAHSPYYDGQALADEKDVVVVTFNYRLNIFGFSGAPGFPQNVGLLDQRMAVEWVHRNIADFGGDPNRITIFGQSVGGSSVDYYSYAWTEEPLVNGLISHSGTALSFEPNSADLSASYFFHVSETLNCGDAQIETEKAVQCIRQRPFQEILKAVAKVPPADSPTLPQPVFHPTIDGITVFDDYPARSAAGKFIHAPYLFTMTDRESGYYRINAFAANISRPDAVWDRFDLAAFTCSTGQAAADRVSHGVPTWHSRYFGDWPSQRLYPTSGAYHGSDLPLLFGTTEEVTGLPPSVNQHRFSIYMMSAWVAFAADPHEGLSRLGWPGYEPGAKTLVGLAHHNGATARLLDPEEFQRECASLNEYSGPSPEWIALEATLPPPPKQSLEELKVFSNNHREAASAEAMIKEAQLTASGLDSQVTIKDHTVPARDGHPLEGRSYRPSGAPPSEVLPVFIYLHGGGFLFGTLSSEDAACARIVATLAAAGCPIVVFNLNYRHTPEYPAPVAWTDTEDAFHWVHDHLSEIGGDGDQVIVGGVSAGALLTVSLALQQNSGEDANLAQRPRIRGQVLIIPPLVHHTCYDGMLAQMRDPSVSSFVECRDAPILPVERIKLFMNLLGPAPDLKDRRSNPGYATPEEVRGLPPAVFGVAGMDPLRDEGLLFAKLLSENGVPTDVSVFPGLPHGFRRYGDKLSGSKKWDDVITDGIKWALDKPEPNAFKIKVP</sequence>
<accession>A0A2I1D4V2</accession>
<name>A0A2I1D4V2_ASPC2</name>
<dbReference type="SUPFAM" id="SSF53474">
    <property type="entry name" value="alpha/beta-Hydrolases"/>
    <property type="match status" value="2"/>
</dbReference>
<dbReference type="GeneID" id="36546916"/>
<dbReference type="RefSeq" id="XP_024693493.1">
    <property type="nucleotide sequence ID" value="XM_024839392.1"/>
</dbReference>
<dbReference type="InterPro" id="IPR050309">
    <property type="entry name" value="Type-B_Carboxylest/Lipase"/>
</dbReference>
<feature type="domain" description="Carboxylesterase type B" evidence="2">
    <location>
        <begin position="25"/>
        <end position="359"/>
    </location>
</feature>
<dbReference type="Proteomes" id="UP000234254">
    <property type="component" value="Unassembled WGS sequence"/>
</dbReference>
<organism evidence="4 5">
    <name type="scientific">Aspergillus campestris (strain IBT 28561)</name>
    <dbReference type="NCBI Taxonomy" id="1392248"/>
    <lineage>
        <taxon>Eukaryota</taxon>
        <taxon>Fungi</taxon>
        <taxon>Dikarya</taxon>
        <taxon>Ascomycota</taxon>
        <taxon>Pezizomycotina</taxon>
        <taxon>Eurotiomycetes</taxon>
        <taxon>Eurotiomycetidae</taxon>
        <taxon>Eurotiales</taxon>
        <taxon>Aspergillaceae</taxon>
        <taxon>Aspergillus</taxon>
        <taxon>Aspergillus subgen. Circumdati</taxon>
    </lineage>
</organism>
<proteinExistence type="predicted"/>
<dbReference type="InterPro" id="IPR029058">
    <property type="entry name" value="AB_hydrolase_fold"/>
</dbReference>
<dbReference type="EMBL" id="MSFM01000005">
    <property type="protein sequence ID" value="PKY04899.1"/>
    <property type="molecule type" value="Genomic_DNA"/>
</dbReference>
<keyword evidence="5" id="KW-1185">Reference proteome</keyword>
<dbReference type="GO" id="GO:0016787">
    <property type="term" value="F:hydrolase activity"/>
    <property type="evidence" value="ECO:0007669"/>
    <property type="project" value="InterPro"/>
</dbReference>
<dbReference type="InterPro" id="IPR002018">
    <property type="entry name" value="CarbesteraseB"/>
</dbReference>
<reference evidence="4" key="1">
    <citation type="submission" date="2016-12" db="EMBL/GenBank/DDBJ databases">
        <title>The genomes of Aspergillus section Nigri reveals drivers in fungal speciation.</title>
        <authorList>
            <consortium name="DOE Joint Genome Institute"/>
            <person name="Vesth T.C."/>
            <person name="Nybo J."/>
            <person name="Theobald S."/>
            <person name="Brandl J."/>
            <person name="Frisvad J.C."/>
            <person name="Nielsen K.F."/>
            <person name="Lyhne E.K."/>
            <person name="Kogle M.E."/>
            <person name="Kuo A."/>
            <person name="Riley R."/>
            <person name="Clum A."/>
            <person name="Nolan M."/>
            <person name="Lipzen A."/>
            <person name="Salamov A."/>
            <person name="Henrissat B."/>
            <person name="Wiebenga A."/>
            <person name="De vries R.P."/>
            <person name="Grigoriev I.V."/>
            <person name="Mortensen U.H."/>
            <person name="Andersen M.R."/>
            <person name="Baker S.E."/>
        </authorList>
    </citation>
    <scope>NUCLEOTIDE SEQUENCE</scope>
    <source>
        <strain evidence="4">IBT 28561</strain>
    </source>
</reference>
<keyword evidence="1" id="KW-0732">Signal</keyword>
<evidence type="ECO:0000256" key="1">
    <source>
        <dbReference type="SAM" id="SignalP"/>
    </source>
</evidence>
<dbReference type="Pfam" id="PF00135">
    <property type="entry name" value="COesterase"/>
    <property type="match status" value="1"/>
</dbReference>
<evidence type="ECO:0000313" key="4">
    <source>
        <dbReference type="EMBL" id="PKY04899.1"/>
    </source>
</evidence>
<dbReference type="InterPro" id="IPR019819">
    <property type="entry name" value="Carboxylesterase_B_CS"/>
</dbReference>
<dbReference type="VEuPathDB" id="FungiDB:P168DRAFT_310404"/>
<gene>
    <name evidence="4" type="ORF">P168DRAFT_310404</name>
</gene>
<feature type="domain" description="Alpha/beta hydrolase fold-3" evidence="3">
    <location>
        <begin position="601"/>
        <end position="829"/>
    </location>
</feature>